<dbReference type="CTD" id="34793"/>
<dbReference type="Pfam" id="PF00400">
    <property type="entry name" value="WD40"/>
    <property type="match status" value="2"/>
</dbReference>
<evidence type="ECO:0000256" key="2">
    <source>
        <dbReference type="ARBA" id="ARBA00004245"/>
    </source>
</evidence>
<dbReference type="RefSeq" id="XP_018006485.1">
    <property type="nucleotide sequence ID" value="XM_018150996.2"/>
</dbReference>
<dbReference type="PANTHER" id="PTHR10709:SF2">
    <property type="entry name" value="ACTIN-RELATED PROTEIN 2_3 COMPLEX SUBUNIT"/>
    <property type="match status" value="1"/>
</dbReference>
<dbReference type="Proteomes" id="UP000694843">
    <property type="component" value="Unplaced"/>
</dbReference>
<evidence type="ECO:0000256" key="8">
    <source>
        <dbReference type="ARBA" id="ARBA00023212"/>
    </source>
</evidence>
<organism evidence="12 13">
    <name type="scientific">Hyalella azteca</name>
    <name type="common">Amphipod</name>
    <dbReference type="NCBI Taxonomy" id="294128"/>
    <lineage>
        <taxon>Eukaryota</taxon>
        <taxon>Metazoa</taxon>
        <taxon>Ecdysozoa</taxon>
        <taxon>Arthropoda</taxon>
        <taxon>Crustacea</taxon>
        <taxon>Multicrustacea</taxon>
        <taxon>Malacostraca</taxon>
        <taxon>Eumalacostraca</taxon>
        <taxon>Peracarida</taxon>
        <taxon>Amphipoda</taxon>
        <taxon>Senticaudata</taxon>
        <taxon>Talitrida</taxon>
        <taxon>Talitroidea</taxon>
        <taxon>Hyalellidae</taxon>
        <taxon>Hyalella</taxon>
    </lineage>
</organism>
<keyword evidence="8 10" id="KW-0206">Cytoskeleton</keyword>
<name>A0A8B7MYU3_HYAAZ</name>
<dbReference type="GO" id="GO:0051015">
    <property type="term" value="F:actin filament binding"/>
    <property type="evidence" value="ECO:0007669"/>
    <property type="project" value="TreeGrafter"/>
</dbReference>
<proteinExistence type="inferred from homology"/>
<dbReference type="InterPro" id="IPR036322">
    <property type="entry name" value="WD40_repeat_dom_sf"/>
</dbReference>
<keyword evidence="12" id="KW-1185">Reference proteome</keyword>
<dbReference type="GO" id="GO:0034314">
    <property type="term" value="P:Arp2/3 complex-mediated actin nucleation"/>
    <property type="evidence" value="ECO:0007669"/>
    <property type="project" value="UniProtKB-UniRule"/>
</dbReference>
<dbReference type="PANTHER" id="PTHR10709">
    <property type="entry name" value="ACTIN-RELATED PROTEIN 2/3 COMPLEX SUBUNIT 1"/>
    <property type="match status" value="1"/>
</dbReference>
<dbReference type="KEGG" id="hazt:108664419"/>
<evidence type="ECO:0000256" key="11">
    <source>
        <dbReference type="PROSITE-ProRule" id="PRU00221"/>
    </source>
</evidence>
<evidence type="ECO:0000256" key="4">
    <source>
        <dbReference type="ARBA" id="ARBA00022490"/>
    </source>
</evidence>
<evidence type="ECO:0000256" key="6">
    <source>
        <dbReference type="ARBA" id="ARBA00022737"/>
    </source>
</evidence>
<dbReference type="OMA" id="YVWEPSP"/>
<evidence type="ECO:0000256" key="3">
    <source>
        <dbReference type="ARBA" id="ARBA00006260"/>
    </source>
</evidence>
<dbReference type="PROSITE" id="PS50294">
    <property type="entry name" value="WD_REPEATS_REGION"/>
    <property type="match status" value="1"/>
</dbReference>
<dbReference type="AlphaFoldDB" id="A0A8B7MYU3"/>
<keyword evidence="4 10" id="KW-0963">Cytoplasm</keyword>
<gene>
    <name evidence="13" type="primary">LOC108664419</name>
</gene>
<sequence length="400" mass="44168">MTEVFQFGVEPITCHAWNKERTKLALSLNDNEVNIYSRQPGTGDWVLEHTLSGHDLRVTGVDWAPNTNRIVTCSADRNAYVWCQDESGKWSPTLVLLRINRAATCVRWSPQENKFAVGSGARLISVCYFEQENNWWVSKHIKKPIRSTITTLDWHPNNILLAAGSSDFKVRIFSAWIKDIEPKPSATSWGAKMPLGQLMTEFSNSTGGGGWVHGVSFSCDGNRVCWVGHDSSVSVADASREMAKTQLKTPHLPFTAVTWISKNTLLAAGHGCCPMVYAVEDSGKLTFVSKLDVAQKKEASSLSAMRKFKSLDRTARTDSSDTTLATLHQNTITGIQILKGDKAGATSVSTCGSDSYLILWNFKDLPDTIADELLCHPITAWMAEPRTQSLEESIAELKLA</sequence>
<feature type="repeat" description="WD" evidence="11">
    <location>
        <begin position="51"/>
        <end position="82"/>
    </location>
</feature>
<evidence type="ECO:0000256" key="9">
    <source>
        <dbReference type="ARBA" id="ARBA00023242"/>
    </source>
</evidence>
<comment type="similarity">
    <text evidence="3 10">Belongs to the WD repeat ARPC1 family.</text>
</comment>
<dbReference type="GeneID" id="108664419"/>
<dbReference type="PROSITE" id="PS50082">
    <property type="entry name" value="WD_REPEATS_2"/>
    <property type="match status" value="1"/>
</dbReference>
<dbReference type="PIRSF" id="PIRSF038093">
    <property type="entry name" value="ARP2/3_su1"/>
    <property type="match status" value="1"/>
</dbReference>
<dbReference type="SUPFAM" id="SSF50978">
    <property type="entry name" value="WD40 repeat-like"/>
    <property type="match status" value="1"/>
</dbReference>
<keyword evidence="6" id="KW-0677">Repeat</keyword>
<keyword evidence="9" id="KW-0539">Nucleus</keyword>
<dbReference type="FunFam" id="2.130.10.10:FF:000030">
    <property type="entry name" value="Actin-related protein 2/3 complex subunit"/>
    <property type="match status" value="1"/>
</dbReference>
<dbReference type="InterPro" id="IPR001680">
    <property type="entry name" value="WD40_rpt"/>
</dbReference>
<evidence type="ECO:0000256" key="7">
    <source>
        <dbReference type="ARBA" id="ARBA00023203"/>
    </source>
</evidence>
<accession>A0A8B7MYU3</accession>
<dbReference type="OrthoDB" id="406844at2759"/>
<dbReference type="GO" id="GO:0005634">
    <property type="term" value="C:nucleus"/>
    <property type="evidence" value="ECO:0007669"/>
    <property type="project" value="UniProtKB-SubCell"/>
</dbReference>
<evidence type="ECO:0000313" key="13">
    <source>
        <dbReference type="RefSeq" id="XP_018006485.1"/>
    </source>
</evidence>
<comment type="subcellular location">
    <subcellularLocation>
        <location evidence="2">Cytoplasm</location>
        <location evidence="2">Cytoskeleton</location>
    </subcellularLocation>
    <subcellularLocation>
        <location evidence="1">Nucleus</location>
    </subcellularLocation>
</comment>
<comment type="function">
    <text evidence="10">Functions as component of the Arp2/3 complex which is involved in regulation of actin polymerization and together with an activating nucleation-promoting factor (NPF) mediates the formation of branched actin networks.</text>
</comment>
<evidence type="ECO:0000256" key="10">
    <source>
        <dbReference type="PIRNR" id="PIRNR038093"/>
    </source>
</evidence>
<dbReference type="GO" id="GO:0005885">
    <property type="term" value="C:Arp2/3 protein complex"/>
    <property type="evidence" value="ECO:0007669"/>
    <property type="project" value="UniProtKB-UniRule"/>
</dbReference>
<evidence type="ECO:0000313" key="12">
    <source>
        <dbReference type="Proteomes" id="UP000694843"/>
    </source>
</evidence>
<dbReference type="InterPro" id="IPR015943">
    <property type="entry name" value="WD40/YVTN_repeat-like_dom_sf"/>
</dbReference>
<evidence type="ECO:0000256" key="1">
    <source>
        <dbReference type="ARBA" id="ARBA00004123"/>
    </source>
</evidence>
<keyword evidence="5 11" id="KW-0853">WD repeat</keyword>
<dbReference type="SMART" id="SM00320">
    <property type="entry name" value="WD40"/>
    <property type="match status" value="5"/>
</dbReference>
<dbReference type="InterPro" id="IPR017383">
    <property type="entry name" value="ARPC1"/>
</dbReference>
<keyword evidence="7 10" id="KW-0009">Actin-binding</keyword>
<reference evidence="13" key="1">
    <citation type="submission" date="2025-08" db="UniProtKB">
        <authorList>
            <consortium name="RefSeq"/>
        </authorList>
    </citation>
    <scope>IDENTIFICATION</scope>
    <source>
        <tissue evidence="13">Whole organism</tissue>
    </source>
</reference>
<dbReference type="Gene3D" id="2.130.10.10">
    <property type="entry name" value="YVTN repeat-like/Quinoprotein amine dehydrogenase"/>
    <property type="match status" value="1"/>
</dbReference>
<protein>
    <recommendedName>
        <fullName evidence="10">Actin-related protein 2/3 complex subunit</fullName>
    </recommendedName>
</protein>
<evidence type="ECO:0000256" key="5">
    <source>
        <dbReference type="ARBA" id="ARBA00022574"/>
    </source>
</evidence>